<sequence>MSSTNPWPGRGRSPGGSKITTMEDIKQKENNTNAAAQDSIVQPTKRMGNQSWEENRAGKEAKALYGNAGDVRNLNMADSPPCYLLEKIPAELRNRIYQLVFAPYEEEVNKAGEINLCKAKFPPKNLIFTCRQIHSEAAKMYKAEYQRYWRSTKFGIDRFRMTRCLDALHALKEEDIEQVTQLRIQRPFFTGEEHFYLLPECRSWKRRDHSGQETFLLPYLTGLGIAEFSGCPWMIGLEYKTYEELMEDASQGTLPGSIKDHVLWLALGCYELDVESEFDDGSETDGEDFLEQEDEEDFLDEEDEEDFSDEEEEADEEAA</sequence>
<feature type="region of interest" description="Disordered" evidence="1">
    <location>
        <begin position="1"/>
        <end position="39"/>
    </location>
</feature>
<organism evidence="2 3">
    <name type="scientific">Pseudocercospora musae</name>
    <dbReference type="NCBI Taxonomy" id="113226"/>
    <lineage>
        <taxon>Eukaryota</taxon>
        <taxon>Fungi</taxon>
        <taxon>Dikarya</taxon>
        <taxon>Ascomycota</taxon>
        <taxon>Pezizomycotina</taxon>
        <taxon>Dothideomycetes</taxon>
        <taxon>Dothideomycetidae</taxon>
        <taxon>Mycosphaerellales</taxon>
        <taxon>Mycosphaerellaceae</taxon>
        <taxon>Pseudocercospora</taxon>
    </lineage>
</organism>
<feature type="region of interest" description="Disordered" evidence="1">
    <location>
        <begin position="277"/>
        <end position="319"/>
    </location>
</feature>
<gene>
    <name evidence="2" type="ORF">AC579_6044</name>
</gene>
<comment type="caution">
    <text evidence="2">The sequence shown here is derived from an EMBL/GenBank/DDBJ whole genome shotgun (WGS) entry which is preliminary data.</text>
</comment>
<evidence type="ECO:0000256" key="1">
    <source>
        <dbReference type="SAM" id="MobiDB-lite"/>
    </source>
</evidence>
<evidence type="ECO:0000313" key="2">
    <source>
        <dbReference type="EMBL" id="KXT13345.1"/>
    </source>
</evidence>
<dbReference type="OrthoDB" id="5413827at2759"/>
<accession>A0A139IFD4</accession>
<protein>
    <submittedName>
        <fullName evidence="2">Uncharacterized protein</fullName>
    </submittedName>
</protein>
<keyword evidence="3" id="KW-1185">Reference proteome</keyword>
<evidence type="ECO:0000313" key="3">
    <source>
        <dbReference type="Proteomes" id="UP000073492"/>
    </source>
</evidence>
<proteinExistence type="predicted"/>
<feature type="compositionally biased region" description="Low complexity" evidence="1">
    <location>
        <begin position="8"/>
        <end position="17"/>
    </location>
</feature>
<dbReference type="EMBL" id="LFZO01000121">
    <property type="protein sequence ID" value="KXT13345.1"/>
    <property type="molecule type" value="Genomic_DNA"/>
</dbReference>
<name>A0A139IFD4_9PEZI</name>
<reference evidence="2 3" key="1">
    <citation type="submission" date="2015-07" db="EMBL/GenBank/DDBJ databases">
        <title>Comparative genomics of the Sigatoka disease complex on banana suggests a link between parallel evolutionary changes in Pseudocercospora fijiensis and Pseudocercospora eumusae and increased virulence on the banana host.</title>
        <authorList>
            <person name="Chang T.-C."/>
            <person name="Salvucci A."/>
            <person name="Crous P.W."/>
            <person name="Stergiopoulos I."/>
        </authorList>
    </citation>
    <scope>NUCLEOTIDE SEQUENCE [LARGE SCALE GENOMIC DNA]</scope>
    <source>
        <strain evidence="2 3">CBS 116634</strain>
    </source>
</reference>
<feature type="compositionally biased region" description="Polar residues" evidence="1">
    <location>
        <begin position="30"/>
        <end position="39"/>
    </location>
</feature>
<dbReference type="Proteomes" id="UP000073492">
    <property type="component" value="Unassembled WGS sequence"/>
</dbReference>
<dbReference type="AlphaFoldDB" id="A0A139IFD4"/>